<dbReference type="Gene3D" id="3.40.50.720">
    <property type="entry name" value="NAD(P)-binding Rossmann-like Domain"/>
    <property type="match status" value="1"/>
</dbReference>
<dbReference type="OrthoDB" id="37659at2759"/>
<dbReference type="InterPro" id="IPR036291">
    <property type="entry name" value="NAD(P)-bd_dom_sf"/>
</dbReference>
<dbReference type="RefSeq" id="XP_001209836.1">
    <property type="nucleotide sequence ID" value="XM_001209836.1"/>
</dbReference>
<evidence type="ECO:0000256" key="3">
    <source>
        <dbReference type="ARBA" id="ARBA00023002"/>
    </source>
</evidence>
<gene>
    <name evidence="6" type="ORF">ATEG_07150</name>
</gene>
<dbReference type="PRINTS" id="PR00081">
    <property type="entry name" value="GDHRDH"/>
</dbReference>
<dbReference type="OMA" id="AGAEHNN"/>
<dbReference type="PROSITE" id="PS00061">
    <property type="entry name" value="ADH_SHORT"/>
    <property type="match status" value="1"/>
</dbReference>
<protein>
    <recommendedName>
        <fullName evidence="8">Short chain dehydrogenase/reductase</fullName>
    </recommendedName>
</protein>
<dbReference type="STRING" id="341663.Q0CGP2"/>
<evidence type="ECO:0000256" key="2">
    <source>
        <dbReference type="ARBA" id="ARBA00022857"/>
    </source>
</evidence>
<evidence type="ECO:0008006" key="8">
    <source>
        <dbReference type="Google" id="ProtNLM"/>
    </source>
</evidence>
<dbReference type="SUPFAM" id="SSF51735">
    <property type="entry name" value="NAD(P)-binding Rossmann-fold domains"/>
    <property type="match status" value="1"/>
</dbReference>
<proteinExistence type="inferred from homology"/>
<dbReference type="GO" id="GO:0044550">
    <property type="term" value="P:secondary metabolite biosynthetic process"/>
    <property type="evidence" value="ECO:0007669"/>
    <property type="project" value="UniProtKB-ARBA"/>
</dbReference>
<comment type="similarity">
    <text evidence="1 4">Belongs to the short-chain dehydrogenases/reductases (SDR) family.</text>
</comment>
<dbReference type="GO" id="GO:0016616">
    <property type="term" value="F:oxidoreductase activity, acting on the CH-OH group of donors, NAD or NADP as acceptor"/>
    <property type="evidence" value="ECO:0007669"/>
    <property type="project" value="TreeGrafter"/>
</dbReference>
<organism evidence="6 7">
    <name type="scientific">Aspergillus terreus (strain NIH 2624 / FGSC A1156)</name>
    <dbReference type="NCBI Taxonomy" id="341663"/>
    <lineage>
        <taxon>Eukaryota</taxon>
        <taxon>Fungi</taxon>
        <taxon>Dikarya</taxon>
        <taxon>Ascomycota</taxon>
        <taxon>Pezizomycotina</taxon>
        <taxon>Eurotiomycetes</taxon>
        <taxon>Eurotiomycetidae</taxon>
        <taxon>Eurotiales</taxon>
        <taxon>Aspergillaceae</taxon>
        <taxon>Aspergillus</taxon>
        <taxon>Aspergillus subgen. Circumdati</taxon>
    </lineage>
</organism>
<dbReference type="eggNOG" id="KOG4169">
    <property type="taxonomic scope" value="Eukaryota"/>
</dbReference>
<evidence type="ECO:0000256" key="5">
    <source>
        <dbReference type="SAM" id="MobiDB-lite"/>
    </source>
</evidence>
<evidence type="ECO:0000256" key="4">
    <source>
        <dbReference type="RuleBase" id="RU000363"/>
    </source>
</evidence>
<dbReference type="PRINTS" id="PR00080">
    <property type="entry name" value="SDRFAMILY"/>
</dbReference>
<dbReference type="GeneID" id="4318818"/>
<accession>Q0CGP2</accession>
<dbReference type="PANTHER" id="PTHR44229:SF4">
    <property type="entry name" value="15-HYDROXYPROSTAGLANDIN DEHYDROGENASE [NAD(+)]"/>
    <property type="match status" value="1"/>
</dbReference>
<dbReference type="AlphaFoldDB" id="Q0CGP2"/>
<sequence>MHKSIVTSCTSPGFPRPTTPSSGETPGMRGSDTFRQYIPISYIHINTITPIHAFHPQLNMPRSIIITGGASGIGLGIVRHFAPRPDTHITILDINAATGAQVLSDLQREFPSASLSFEACDTSSWEAQAAAFAAVYAQRGRIDLVFANAGITEKGSVLDGMHAAAPVKPTVVTLDVNLLGVIYSVNLAAHYIAKNAPVAGSRGNIICTASNAGIYPFPMAPLYAATKHGVIGLVRSLARPLLKEQIQINALAPAVIQTNIAPDSALFQSMVLTPMSTATRAVAQLVEDPSLTGKIAELHGEHVTFAEPPPYVDEDTGKNIETFWRLGYA</sequence>
<evidence type="ECO:0000313" key="6">
    <source>
        <dbReference type="EMBL" id="EAU32534.1"/>
    </source>
</evidence>
<dbReference type="Pfam" id="PF00106">
    <property type="entry name" value="adh_short"/>
    <property type="match status" value="1"/>
</dbReference>
<evidence type="ECO:0000313" key="7">
    <source>
        <dbReference type="Proteomes" id="UP000007963"/>
    </source>
</evidence>
<dbReference type="InterPro" id="IPR020904">
    <property type="entry name" value="Sc_DH/Rdtase_CS"/>
</dbReference>
<name>Q0CGP2_ASPTN</name>
<keyword evidence="2" id="KW-0521">NADP</keyword>
<evidence type="ECO:0000256" key="1">
    <source>
        <dbReference type="ARBA" id="ARBA00006484"/>
    </source>
</evidence>
<reference evidence="7" key="1">
    <citation type="submission" date="2005-09" db="EMBL/GenBank/DDBJ databases">
        <title>Annotation of the Aspergillus terreus NIH2624 genome.</title>
        <authorList>
            <person name="Birren B.W."/>
            <person name="Lander E.S."/>
            <person name="Galagan J.E."/>
            <person name="Nusbaum C."/>
            <person name="Devon K."/>
            <person name="Henn M."/>
            <person name="Ma L.-J."/>
            <person name="Jaffe D.B."/>
            <person name="Butler J."/>
            <person name="Alvarez P."/>
            <person name="Gnerre S."/>
            <person name="Grabherr M."/>
            <person name="Kleber M."/>
            <person name="Mauceli E.W."/>
            <person name="Brockman W."/>
            <person name="Rounsley S."/>
            <person name="Young S.K."/>
            <person name="LaButti K."/>
            <person name="Pushparaj V."/>
            <person name="DeCaprio D."/>
            <person name="Crawford M."/>
            <person name="Koehrsen M."/>
            <person name="Engels R."/>
            <person name="Montgomery P."/>
            <person name="Pearson M."/>
            <person name="Howarth C."/>
            <person name="Larson L."/>
            <person name="Luoma S."/>
            <person name="White J."/>
            <person name="Alvarado L."/>
            <person name="Kodira C.D."/>
            <person name="Zeng Q."/>
            <person name="Oleary S."/>
            <person name="Yandava C."/>
            <person name="Denning D.W."/>
            <person name="Nierman W.C."/>
            <person name="Milne T."/>
            <person name="Madden K."/>
        </authorList>
    </citation>
    <scope>NUCLEOTIDE SEQUENCE [LARGE SCALE GENOMIC DNA]</scope>
    <source>
        <strain evidence="7">NIH 2624 / FGSC A1156</strain>
    </source>
</reference>
<keyword evidence="3" id="KW-0560">Oxidoreductase</keyword>
<feature type="compositionally biased region" description="Polar residues" evidence="5">
    <location>
        <begin position="1"/>
        <end position="11"/>
    </location>
</feature>
<dbReference type="GO" id="GO:0005737">
    <property type="term" value="C:cytoplasm"/>
    <property type="evidence" value="ECO:0007669"/>
    <property type="project" value="TreeGrafter"/>
</dbReference>
<dbReference type="PANTHER" id="PTHR44229">
    <property type="entry name" value="15-HYDROXYPROSTAGLANDIN DEHYDROGENASE [NAD(+)]"/>
    <property type="match status" value="1"/>
</dbReference>
<feature type="region of interest" description="Disordered" evidence="5">
    <location>
        <begin position="1"/>
        <end position="30"/>
    </location>
</feature>
<dbReference type="Proteomes" id="UP000007963">
    <property type="component" value="Unassembled WGS sequence"/>
</dbReference>
<dbReference type="InterPro" id="IPR002347">
    <property type="entry name" value="SDR_fam"/>
</dbReference>
<dbReference type="EMBL" id="CH476603">
    <property type="protein sequence ID" value="EAU32534.1"/>
    <property type="molecule type" value="Genomic_DNA"/>
</dbReference>
<dbReference type="HOGENOM" id="CLU_010194_13_0_1"/>
<dbReference type="VEuPathDB" id="FungiDB:ATEG_07150"/>